<evidence type="ECO:0000313" key="1">
    <source>
        <dbReference type="EMBL" id="QJA96125.1"/>
    </source>
</evidence>
<reference evidence="1" key="1">
    <citation type="submission" date="2020-03" db="EMBL/GenBank/DDBJ databases">
        <title>The deep terrestrial virosphere.</title>
        <authorList>
            <person name="Holmfeldt K."/>
            <person name="Nilsson E."/>
            <person name="Simone D."/>
            <person name="Lopez-Fernandez M."/>
            <person name="Wu X."/>
            <person name="de Brujin I."/>
            <person name="Lundin D."/>
            <person name="Andersson A."/>
            <person name="Bertilsson S."/>
            <person name="Dopson M."/>
        </authorList>
    </citation>
    <scope>NUCLEOTIDE SEQUENCE</scope>
    <source>
        <strain evidence="1">MM415B04918</strain>
    </source>
</reference>
<dbReference type="AlphaFoldDB" id="A0A6M3LU83"/>
<proteinExistence type="predicted"/>
<dbReference type="EMBL" id="MT143373">
    <property type="protein sequence ID" value="QJA96125.1"/>
    <property type="molecule type" value="Genomic_DNA"/>
</dbReference>
<organism evidence="1">
    <name type="scientific">viral metagenome</name>
    <dbReference type="NCBI Taxonomy" id="1070528"/>
    <lineage>
        <taxon>unclassified sequences</taxon>
        <taxon>metagenomes</taxon>
        <taxon>organismal metagenomes</taxon>
    </lineage>
</organism>
<gene>
    <name evidence="1" type="ORF">MM415B04918_0002</name>
</gene>
<sequence length="104" mass="12695">MDELFKKIYVKSEADLPGDNKKYDVFWKGNDFHRMHGWTMRRYFNDIGWYLQPIEEQESKSEKQVTDKIIEKWAKDVNQRNFSYSFYEGLIKGAKWMKDKLKTK</sequence>
<protein>
    <submittedName>
        <fullName evidence="1">Uncharacterized protein</fullName>
    </submittedName>
</protein>
<name>A0A6M3LU83_9ZZZZ</name>
<accession>A0A6M3LU83</accession>